<proteinExistence type="predicted"/>
<gene>
    <name evidence="1" type="ORF">OESDEN_11648</name>
</gene>
<accession>A0A0B1SXC0</accession>
<dbReference type="Proteomes" id="UP000053660">
    <property type="component" value="Unassembled WGS sequence"/>
</dbReference>
<evidence type="ECO:0000313" key="1">
    <source>
        <dbReference type="EMBL" id="KHJ88556.1"/>
    </source>
</evidence>
<keyword evidence="2" id="KW-1185">Reference proteome</keyword>
<dbReference type="AlphaFoldDB" id="A0A0B1SXC0"/>
<organism evidence="1 2">
    <name type="scientific">Oesophagostomum dentatum</name>
    <name type="common">Nodular worm</name>
    <dbReference type="NCBI Taxonomy" id="61180"/>
    <lineage>
        <taxon>Eukaryota</taxon>
        <taxon>Metazoa</taxon>
        <taxon>Ecdysozoa</taxon>
        <taxon>Nematoda</taxon>
        <taxon>Chromadorea</taxon>
        <taxon>Rhabditida</taxon>
        <taxon>Rhabditina</taxon>
        <taxon>Rhabditomorpha</taxon>
        <taxon>Strongyloidea</taxon>
        <taxon>Strongylidae</taxon>
        <taxon>Oesophagostomum</taxon>
    </lineage>
</organism>
<protein>
    <submittedName>
        <fullName evidence="1">Uncharacterized protein</fullName>
    </submittedName>
</protein>
<dbReference type="GO" id="GO:0098542">
    <property type="term" value="P:defense response to other organism"/>
    <property type="evidence" value="ECO:0007669"/>
    <property type="project" value="InterPro"/>
</dbReference>
<reference evidence="1 2" key="1">
    <citation type="submission" date="2014-03" db="EMBL/GenBank/DDBJ databases">
        <title>Draft genome of the hookworm Oesophagostomum dentatum.</title>
        <authorList>
            <person name="Mitreva M."/>
        </authorList>
    </citation>
    <scope>NUCLEOTIDE SEQUENCE [LARGE SCALE GENOMIC DNA]</scope>
    <source>
        <strain evidence="1 2">OD-Hann</strain>
    </source>
</reference>
<dbReference type="Gene3D" id="3.30.30.110">
    <property type="entry name" value="Antibacterial factor-related peptide"/>
    <property type="match status" value="1"/>
</dbReference>
<dbReference type="Pfam" id="PF16839">
    <property type="entry name" value="Antimicrobial25"/>
    <property type="match status" value="1"/>
</dbReference>
<dbReference type="InterPro" id="IPR031770">
    <property type="entry name" value="Abf-1/2"/>
</dbReference>
<name>A0A0B1SXC0_OESDE</name>
<dbReference type="EMBL" id="KN555658">
    <property type="protein sequence ID" value="KHJ88556.1"/>
    <property type="molecule type" value="Genomic_DNA"/>
</dbReference>
<dbReference type="OrthoDB" id="5786696at2759"/>
<evidence type="ECO:0000313" key="2">
    <source>
        <dbReference type="Proteomes" id="UP000053660"/>
    </source>
</evidence>
<dbReference type="PANTHER" id="PTHR37971:SF1">
    <property type="entry name" value="ANTIBACTERIAL FACTOR-RELATED PEPTIDE 1-RELATED"/>
    <property type="match status" value="1"/>
</dbReference>
<sequence>MMDVPVLELVSEEACRASCRFQDCASGYCVNRDGRKTCICLRCAGGGKKKRR</sequence>
<dbReference type="InterPro" id="IPR038204">
    <property type="entry name" value="Abf-1/2_sf"/>
</dbReference>
<dbReference type="PANTHER" id="PTHR37971">
    <property type="entry name" value="ANTIBACTERIAL FACTOR-RELATED PEPTIDE 1-RELATED"/>
    <property type="match status" value="1"/>
</dbReference>